<feature type="compositionally biased region" description="Polar residues" evidence="1">
    <location>
        <begin position="169"/>
        <end position="189"/>
    </location>
</feature>
<sequence length="221" mass="24277">MPGSTQSSKKTPPKRRVEKDTNAAEPTCQDAQNIAVPSVRDAENRAEPACWDAENEAEPTCRDAENEVEPTCRDPKNMAEPTCRDVRNAAEPSRLDAQISRKITRGALAGDAHARSAKIMGQIGRNNAEIMRRARTGDAFAKSAEIIGQINPEPGQRMYTAKQWKHSENQSAQKSSGDNQRKAQNQRNTIMVDGYNAPIGENGAQVVPENIAEPPELKNFQ</sequence>
<reference evidence="2" key="1">
    <citation type="submission" date="2023-03" db="EMBL/GenBank/DDBJ databases">
        <title>Massive genome expansion in bonnet fungi (Mycena s.s.) driven by repeated elements and novel gene families across ecological guilds.</title>
        <authorList>
            <consortium name="Lawrence Berkeley National Laboratory"/>
            <person name="Harder C.B."/>
            <person name="Miyauchi S."/>
            <person name="Viragh M."/>
            <person name="Kuo A."/>
            <person name="Thoen E."/>
            <person name="Andreopoulos B."/>
            <person name="Lu D."/>
            <person name="Skrede I."/>
            <person name="Drula E."/>
            <person name="Henrissat B."/>
            <person name="Morin E."/>
            <person name="Kohler A."/>
            <person name="Barry K."/>
            <person name="LaButti K."/>
            <person name="Morin E."/>
            <person name="Salamov A."/>
            <person name="Lipzen A."/>
            <person name="Mereny Z."/>
            <person name="Hegedus B."/>
            <person name="Baldrian P."/>
            <person name="Stursova M."/>
            <person name="Weitz H."/>
            <person name="Taylor A."/>
            <person name="Grigoriev I.V."/>
            <person name="Nagy L.G."/>
            <person name="Martin F."/>
            <person name="Kauserud H."/>
        </authorList>
    </citation>
    <scope>NUCLEOTIDE SEQUENCE</scope>
    <source>
        <strain evidence="2">CBHHK002</strain>
    </source>
</reference>
<organism evidence="2 3">
    <name type="scientific">Mycena albidolilacea</name>
    <dbReference type="NCBI Taxonomy" id="1033008"/>
    <lineage>
        <taxon>Eukaryota</taxon>
        <taxon>Fungi</taxon>
        <taxon>Dikarya</taxon>
        <taxon>Basidiomycota</taxon>
        <taxon>Agaricomycotina</taxon>
        <taxon>Agaricomycetes</taxon>
        <taxon>Agaricomycetidae</taxon>
        <taxon>Agaricales</taxon>
        <taxon>Marasmiineae</taxon>
        <taxon>Mycenaceae</taxon>
        <taxon>Mycena</taxon>
    </lineage>
</organism>
<accession>A0AAD6ZG52</accession>
<feature type="region of interest" description="Disordered" evidence="1">
    <location>
        <begin position="1"/>
        <end position="32"/>
    </location>
</feature>
<evidence type="ECO:0000313" key="3">
    <source>
        <dbReference type="Proteomes" id="UP001218218"/>
    </source>
</evidence>
<comment type="caution">
    <text evidence="2">The sequence shown here is derived from an EMBL/GenBank/DDBJ whole genome shotgun (WGS) entry which is preliminary data.</text>
</comment>
<dbReference type="Proteomes" id="UP001218218">
    <property type="component" value="Unassembled WGS sequence"/>
</dbReference>
<evidence type="ECO:0000256" key="1">
    <source>
        <dbReference type="SAM" id="MobiDB-lite"/>
    </source>
</evidence>
<keyword evidence="3" id="KW-1185">Reference proteome</keyword>
<gene>
    <name evidence="2" type="ORF">DFH08DRAFT_818488</name>
</gene>
<feature type="compositionally biased region" description="Polar residues" evidence="1">
    <location>
        <begin position="1"/>
        <end position="10"/>
    </location>
</feature>
<evidence type="ECO:0000313" key="2">
    <source>
        <dbReference type="EMBL" id="KAJ7321629.1"/>
    </source>
</evidence>
<name>A0AAD6ZG52_9AGAR</name>
<protein>
    <submittedName>
        <fullName evidence="2">Uncharacterized protein</fullName>
    </submittedName>
</protein>
<feature type="region of interest" description="Disordered" evidence="1">
    <location>
        <begin position="45"/>
        <end position="80"/>
    </location>
</feature>
<feature type="compositionally biased region" description="Basic and acidic residues" evidence="1">
    <location>
        <begin position="59"/>
        <end position="80"/>
    </location>
</feature>
<feature type="region of interest" description="Disordered" evidence="1">
    <location>
        <begin position="147"/>
        <end position="221"/>
    </location>
</feature>
<proteinExistence type="predicted"/>
<dbReference type="AlphaFoldDB" id="A0AAD6ZG52"/>
<dbReference type="EMBL" id="JARIHO010000050">
    <property type="protein sequence ID" value="KAJ7321629.1"/>
    <property type="molecule type" value="Genomic_DNA"/>
</dbReference>